<keyword evidence="2" id="KW-1185">Reference proteome</keyword>
<evidence type="ECO:0000313" key="2">
    <source>
        <dbReference type="Proteomes" id="UP001497623"/>
    </source>
</evidence>
<accession>A0AAV2RG39</accession>
<evidence type="ECO:0000313" key="1">
    <source>
        <dbReference type="EMBL" id="CAL4122961.1"/>
    </source>
</evidence>
<protein>
    <submittedName>
        <fullName evidence="1">Uncharacterized protein</fullName>
    </submittedName>
</protein>
<reference evidence="1 2" key="1">
    <citation type="submission" date="2024-05" db="EMBL/GenBank/DDBJ databases">
        <authorList>
            <person name="Wallberg A."/>
        </authorList>
    </citation>
    <scope>NUCLEOTIDE SEQUENCE [LARGE SCALE GENOMIC DNA]</scope>
</reference>
<dbReference type="EMBL" id="CAXKWB010021077">
    <property type="protein sequence ID" value="CAL4122961.1"/>
    <property type="molecule type" value="Genomic_DNA"/>
</dbReference>
<proteinExistence type="predicted"/>
<gene>
    <name evidence="1" type="ORF">MNOR_LOCUS23670</name>
</gene>
<dbReference type="Proteomes" id="UP001497623">
    <property type="component" value="Unassembled WGS sequence"/>
</dbReference>
<sequence>MLRRGGVEKQVLIKDTDHNLTATCSIDNFIAQLHKLRDIIMGENDESDEVFETALTWEKAEDVSRVPGFLSRLQMSFNNSFNSSLFNASLSFHHPVGRINSGGGRRSSLFNIAEGSCSSPLATSNGLTALAGVLHQSLIDMTPPDPLAAPIHRAFNSTINLHNTVKRIVDHVTEPGATLSEDQAGLQLVKLCLGIQSFVDTVMSASYMALQSPPSCELASIIENLQEDIRKVVPIIKKCASRLLQ</sequence>
<name>A0AAV2RG39_MEGNR</name>
<comment type="caution">
    <text evidence="1">The sequence shown here is derived from an EMBL/GenBank/DDBJ whole genome shotgun (WGS) entry which is preliminary data.</text>
</comment>
<organism evidence="1 2">
    <name type="scientific">Meganyctiphanes norvegica</name>
    <name type="common">Northern krill</name>
    <name type="synonym">Thysanopoda norvegica</name>
    <dbReference type="NCBI Taxonomy" id="48144"/>
    <lineage>
        <taxon>Eukaryota</taxon>
        <taxon>Metazoa</taxon>
        <taxon>Ecdysozoa</taxon>
        <taxon>Arthropoda</taxon>
        <taxon>Crustacea</taxon>
        <taxon>Multicrustacea</taxon>
        <taxon>Malacostraca</taxon>
        <taxon>Eumalacostraca</taxon>
        <taxon>Eucarida</taxon>
        <taxon>Euphausiacea</taxon>
        <taxon>Euphausiidae</taxon>
        <taxon>Meganyctiphanes</taxon>
    </lineage>
</organism>
<dbReference type="AlphaFoldDB" id="A0AAV2RG39"/>
<feature type="non-terminal residue" evidence="1">
    <location>
        <position position="245"/>
    </location>
</feature>